<protein>
    <submittedName>
        <fullName evidence="1">Uncharacterized protein</fullName>
    </submittedName>
</protein>
<dbReference type="EMBL" id="ML996702">
    <property type="protein sequence ID" value="KAF2397736.1"/>
    <property type="molecule type" value="Genomic_DNA"/>
</dbReference>
<dbReference type="Proteomes" id="UP000799640">
    <property type="component" value="Unassembled WGS sequence"/>
</dbReference>
<reference evidence="1" key="1">
    <citation type="journal article" date="2020" name="Stud. Mycol.">
        <title>101 Dothideomycetes genomes: a test case for predicting lifestyles and emergence of pathogens.</title>
        <authorList>
            <person name="Haridas S."/>
            <person name="Albert R."/>
            <person name="Binder M."/>
            <person name="Bloem J."/>
            <person name="Labutti K."/>
            <person name="Salamov A."/>
            <person name="Andreopoulos B."/>
            <person name="Baker S."/>
            <person name="Barry K."/>
            <person name="Bills G."/>
            <person name="Bluhm B."/>
            <person name="Cannon C."/>
            <person name="Castanera R."/>
            <person name="Culley D."/>
            <person name="Daum C."/>
            <person name="Ezra D."/>
            <person name="Gonzalez J."/>
            <person name="Henrissat B."/>
            <person name="Kuo A."/>
            <person name="Liang C."/>
            <person name="Lipzen A."/>
            <person name="Lutzoni F."/>
            <person name="Magnuson J."/>
            <person name="Mondo S."/>
            <person name="Nolan M."/>
            <person name="Ohm R."/>
            <person name="Pangilinan J."/>
            <person name="Park H.-J."/>
            <person name="Ramirez L."/>
            <person name="Alfaro M."/>
            <person name="Sun H."/>
            <person name="Tritt A."/>
            <person name="Yoshinaga Y."/>
            <person name="Zwiers L.-H."/>
            <person name="Turgeon B."/>
            <person name="Goodwin S."/>
            <person name="Spatafora J."/>
            <person name="Crous P."/>
            <person name="Grigoriev I."/>
        </authorList>
    </citation>
    <scope>NUCLEOTIDE SEQUENCE</scope>
    <source>
        <strain evidence="1">CBS 262.69</strain>
    </source>
</reference>
<name>A0A6G1HPE1_9PEZI</name>
<keyword evidence="2" id="KW-1185">Reference proteome</keyword>
<organism evidence="1 2">
    <name type="scientific">Trichodelitschia bisporula</name>
    <dbReference type="NCBI Taxonomy" id="703511"/>
    <lineage>
        <taxon>Eukaryota</taxon>
        <taxon>Fungi</taxon>
        <taxon>Dikarya</taxon>
        <taxon>Ascomycota</taxon>
        <taxon>Pezizomycotina</taxon>
        <taxon>Dothideomycetes</taxon>
        <taxon>Dothideomycetes incertae sedis</taxon>
        <taxon>Phaeotrichales</taxon>
        <taxon>Phaeotrichaceae</taxon>
        <taxon>Trichodelitschia</taxon>
    </lineage>
</organism>
<accession>A0A6G1HPE1</accession>
<gene>
    <name evidence="1" type="ORF">EJ06DRAFT_135175</name>
</gene>
<sequence length="177" mass="19692">MPWTWEHGQDRWRSTLRKCGHTNCPLLRSLVAQLRQGDGGLSAVVVQAHGSHITVPHHIGTSDHHRSPSYHLTKLTIPYLQIVPTSLSPTFKQRLSQLKRSPDLPYKSHPYKYGSTHLGSKIQGFLDDRSFPSPLLSSDYRCTAPPWPFLSEQSIHPSNISAAPSCLTRLGTHTGGS</sequence>
<dbReference type="AlphaFoldDB" id="A0A6G1HPE1"/>
<evidence type="ECO:0000313" key="1">
    <source>
        <dbReference type="EMBL" id="KAF2397736.1"/>
    </source>
</evidence>
<proteinExistence type="predicted"/>
<evidence type="ECO:0000313" key="2">
    <source>
        <dbReference type="Proteomes" id="UP000799640"/>
    </source>
</evidence>